<keyword evidence="3" id="KW-1185">Reference proteome</keyword>
<evidence type="ECO:0000259" key="1">
    <source>
        <dbReference type="Pfam" id="PF13470"/>
    </source>
</evidence>
<name>A0A1H2SYX3_9RHOB</name>
<accession>A0A1H2SYX3</accession>
<feature type="domain" description="PIN" evidence="1">
    <location>
        <begin position="19"/>
        <end position="124"/>
    </location>
</feature>
<dbReference type="SUPFAM" id="SSF88723">
    <property type="entry name" value="PIN domain-like"/>
    <property type="match status" value="1"/>
</dbReference>
<dbReference type="RefSeq" id="WP_176954607.1">
    <property type="nucleotide sequence ID" value="NZ_FNMZ01000001.1"/>
</dbReference>
<dbReference type="NCBIfam" id="NF046100">
    <property type="entry name" value="RSP_2648_fam_PIN"/>
    <property type="match status" value="1"/>
</dbReference>
<dbReference type="InterPro" id="IPR029060">
    <property type="entry name" value="PIN-like_dom_sf"/>
</dbReference>
<proteinExistence type="predicted"/>
<dbReference type="AlphaFoldDB" id="A0A1H2SYX3"/>
<evidence type="ECO:0000313" key="3">
    <source>
        <dbReference type="Proteomes" id="UP000199118"/>
    </source>
</evidence>
<gene>
    <name evidence="2" type="ORF">SAMN05444336_101813</name>
</gene>
<dbReference type="Pfam" id="PF13470">
    <property type="entry name" value="PIN_3"/>
    <property type="match status" value="1"/>
</dbReference>
<dbReference type="EMBL" id="FNMZ01000001">
    <property type="protein sequence ID" value="SDW36229.1"/>
    <property type="molecule type" value="Genomic_DNA"/>
</dbReference>
<organism evidence="2 3">
    <name type="scientific">Albimonas donghaensis</name>
    <dbReference type="NCBI Taxonomy" id="356660"/>
    <lineage>
        <taxon>Bacteria</taxon>
        <taxon>Pseudomonadati</taxon>
        <taxon>Pseudomonadota</taxon>
        <taxon>Alphaproteobacteria</taxon>
        <taxon>Rhodobacterales</taxon>
        <taxon>Paracoccaceae</taxon>
        <taxon>Albimonas</taxon>
    </lineage>
</organism>
<reference evidence="2 3" key="1">
    <citation type="submission" date="2016-10" db="EMBL/GenBank/DDBJ databases">
        <authorList>
            <person name="de Groot N.N."/>
        </authorList>
    </citation>
    <scope>NUCLEOTIDE SEQUENCE [LARGE SCALE GENOMIC DNA]</scope>
    <source>
        <strain evidence="2 3">DSM 17890</strain>
    </source>
</reference>
<dbReference type="InterPro" id="IPR002716">
    <property type="entry name" value="PIN_dom"/>
</dbReference>
<dbReference type="Proteomes" id="UP000199118">
    <property type="component" value="Unassembled WGS sequence"/>
</dbReference>
<dbReference type="STRING" id="356660.SAMN05444336_101813"/>
<protein>
    <submittedName>
        <fullName evidence="2">PIN domain-containing protein</fullName>
    </submittedName>
</protein>
<evidence type="ECO:0000313" key="2">
    <source>
        <dbReference type="EMBL" id="SDW36229.1"/>
    </source>
</evidence>
<sequence length="202" mass="21280">MTGGGREDGQGAEDAPRAFLDACVLFPPLTRGLLLSAAAEGLLDPAWSPGVVAEWAHATARDHGPLAAEAVHREVGLMARRWPMGEAAPTREACDALSLPDEDDRHVLAAALKAGASLLVTANLRDFPAAKLRDLGLAPIHPDALLWELAGRAPEAMARALANTLRTFPALQADRAESVRALKRAGLPRFAKLLRQGALDAG</sequence>